<evidence type="ECO:0000256" key="1">
    <source>
        <dbReference type="SAM" id="MobiDB-lite"/>
    </source>
</evidence>
<gene>
    <name evidence="2" type="ORF">J437_LFUL002705</name>
</gene>
<reference evidence="2" key="1">
    <citation type="submission" date="2013-04" db="EMBL/GenBank/DDBJ databases">
        <authorList>
            <person name="Qu J."/>
            <person name="Murali S.C."/>
            <person name="Bandaranaike D."/>
            <person name="Bellair M."/>
            <person name="Blankenburg K."/>
            <person name="Chao H."/>
            <person name="Dinh H."/>
            <person name="Doddapaneni H."/>
            <person name="Downs B."/>
            <person name="Dugan-Rocha S."/>
            <person name="Elkadiri S."/>
            <person name="Gnanaolivu R.D."/>
            <person name="Hernandez B."/>
            <person name="Javaid M."/>
            <person name="Jayaseelan J.C."/>
            <person name="Lee S."/>
            <person name="Li M."/>
            <person name="Ming W."/>
            <person name="Munidasa M."/>
            <person name="Muniz J."/>
            <person name="Nguyen L."/>
            <person name="Ongeri F."/>
            <person name="Osuji N."/>
            <person name="Pu L.-L."/>
            <person name="Puazo M."/>
            <person name="Qu C."/>
            <person name="Quiroz J."/>
            <person name="Raj R."/>
            <person name="Weissenberger G."/>
            <person name="Xin Y."/>
            <person name="Zou X."/>
            <person name="Han Y."/>
            <person name="Richards S."/>
            <person name="Worley K."/>
            <person name="Muzny D."/>
            <person name="Gibbs R."/>
        </authorList>
    </citation>
    <scope>NUCLEOTIDE SEQUENCE</scope>
    <source>
        <strain evidence="2">Sampled in the wild</strain>
    </source>
</reference>
<protein>
    <submittedName>
        <fullName evidence="2">Uncharacterized protein</fullName>
    </submittedName>
</protein>
<dbReference type="EMBL" id="KZ308148">
    <property type="protein sequence ID" value="KAG8222982.1"/>
    <property type="molecule type" value="Genomic_DNA"/>
</dbReference>
<organism evidence="2 3">
    <name type="scientific">Ladona fulva</name>
    <name type="common">Scarce chaser dragonfly</name>
    <name type="synonym">Libellula fulva</name>
    <dbReference type="NCBI Taxonomy" id="123851"/>
    <lineage>
        <taxon>Eukaryota</taxon>
        <taxon>Metazoa</taxon>
        <taxon>Ecdysozoa</taxon>
        <taxon>Arthropoda</taxon>
        <taxon>Hexapoda</taxon>
        <taxon>Insecta</taxon>
        <taxon>Pterygota</taxon>
        <taxon>Palaeoptera</taxon>
        <taxon>Odonata</taxon>
        <taxon>Epiprocta</taxon>
        <taxon>Anisoptera</taxon>
        <taxon>Libelluloidea</taxon>
        <taxon>Libellulidae</taxon>
        <taxon>Ladona</taxon>
    </lineage>
</organism>
<evidence type="ECO:0000313" key="3">
    <source>
        <dbReference type="Proteomes" id="UP000792457"/>
    </source>
</evidence>
<proteinExistence type="predicted"/>
<feature type="region of interest" description="Disordered" evidence="1">
    <location>
        <begin position="98"/>
        <end position="117"/>
    </location>
</feature>
<dbReference type="AlphaFoldDB" id="A0A8K0NVA6"/>
<evidence type="ECO:0000313" key="2">
    <source>
        <dbReference type="EMBL" id="KAG8222982.1"/>
    </source>
</evidence>
<keyword evidence="3" id="KW-1185">Reference proteome</keyword>
<dbReference type="OrthoDB" id="6429491at2759"/>
<feature type="non-terminal residue" evidence="2">
    <location>
        <position position="1"/>
    </location>
</feature>
<comment type="caution">
    <text evidence="2">The sequence shown here is derived from an EMBL/GenBank/DDBJ whole genome shotgun (WGS) entry which is preliminary data.</text>
</comment>
<name>A0A8K0NVA6_LADFU</name>
<dbReference type="Proteomes" id="UP000792457">
    <property type="component" value="Unassembled WGS sequence"/>
</dbReference>
<accession>A0A8K0NVA6</accession>
<sequence>PALFASEKPCNRHTSNGDVTDQGIEGDQCGSPLRKQSNSGQGAAVLDDIINQIKGGRFTLRNTEKRQLKYIGKVEDPDDKPPAVKEMLGILGTLRRKQGLASKRNGAGECPQTNGCK</sequence>
<feature type="region of interest" description="Disordered" evidence="1">
    <location>
        <begin position="1"/>
        <end position="40"/>
    </location>
</feature>
<reference evidence="2" key="2">
    <citation type="submission" date="2017-10" db="EMBL/GenBank/DDBJ databases">
        <title>Ladona fulva Genome sequencing and assembly.</title>
        <authorList>
            <person name="Murali S."/>
            <person name="Richards S."/>
            <person name="Bandaranaike D."/>
            <person name="Bellair M."/>
            <person name="Blankenburg K."/>
            <person name="Chao H."/>
            <person name="Dinh H."/>
            <person name="Doddapaneni H."/>
            <person name="Dugan-Rocha S."/>
            <person name="Elkadiri S."/>
            <person name="Gnanaolivu R."/>
            <person name="Hernandez B."/>
            <person name="Skinner E."/>
            <person name="Javaid M."/>
            <person name="Lee S."/>
            <person name="Li M."/>
            <person name="Ming W."/>
            <person name="Munidasa M."/>
            <person name="Muniz J."/>
            <person name="Nguyen L."/>
            <person name="Hughes D."/>
            <person name="Osuji N."/>
            <person name="Pu L.-L."/>
            <person name="Puazo M."/>
            <person name="Qu C."/>
            <person name="Quiroz J."/>
            <person name="Raj R."/>
            <person name="Weissenberger G."/>
            <person name="Xin Y."/>
            <person name="Zou X."/>
            <person name="Han Y."/>
            <person name="Worley K."/>
            <person name="Muzny D."/>
            <person name="Gibbs R."/>
        </authorList>
    </citation>
    <scope>NUCLEOTIDE SEQUENCE</scope>
    <source>
        <strain evidence="2">Sampled in the wild</strain>
    </source>
</reference>